<evidence type="ECO:0000313" key="3">
    <source>
        <dbReference type="EMBL" id="KAB1633420.1"/>
    </source>
</evidence>
<comment type="caution">
    <text evidence="3">The sequence shown here is derived from an EMBL/GenBank/DDBJ whole genome shotgun (WGS) entry which is preliminary data.</text>
</comment>
<dbReference type="Proteomes" id="UP000481339">
    <property type="component" value="Unassembled WGS sequence"/>
</dbReference>
<reference evidence="3 4" key="1">
    <citation type="submission" date="2019-09" db="EMBL/GenBank/DDBJ databases">
        <title>Phylogeny of genus Pseudoclavibacter and closely related genus.</title>
        <authorList>
            <person name="Li Y."/>
        </authorList>
    </citation>
    <scope>NUCLEOTIDE SEQUENCE [LARGE SCALE GENOMIC DNA]</scope>
    <source>
        <strain evidence="3 4">JCM 16921</strain>
    </source>
</reference>
<accession>A0A7C8FXW0</accession>
<proteinExistence type="predicted"/>
<sequence length="494" mass="52266">MTLIAHAEAVVRLPPEALARVVRVSHLPHVHFNGLHDLVQRLAHDDAVARRLGELDAAALAALRTPGVPAPEATALLLADAAGAPLPGVSEVIDALAARAEPAIAPVDAAAVPPWQAVVAVQTLVLDARDAPLPLTAEGHAALAALTRTAETLDLDPTELAELAGIAVDAGLLAEDADHALRPTPAASTWLDLAPLPAWRALARGTVPDRLQPDVVTDGVATIARRAHAHWPLARAWLDDALQTLARDWARLGVVDSADEPTALGRAWLSDDDRALAELAAGWPAPTDYAYAYSHLELLVPGLLPPREAARLRRLADPVRLVETHTYRIDRDTLQRALRAGETPASLRALLDRLLRGGPSQPLDYLLRELERAHPADTPGRPDGAAPAATAQAATTRPDAAGARDTRVAQALELVAEYHASPDARVRMLLEASQREQTPVAVTVTARGVTRTFELEIIGLGAGRLRGRTPGADLERSLPLAAVVRVEPIPGDAS</sequence>
<dbReference type="OrthoDB" id="3415124at2"/>
<organism evidence="3 4">
    <name type="scientific">Pseudoclavibacter caeni</name>
    <dbReference type="NCBI Taxonomy" id="908846"/>
    <lineage>
        <taxon>Bacteria</taxon>
        <taxon>Bacillati</taxon>
        <taxon>Actinomycetota</taxon>
        <taxon>Actinomycetes</taxon>
        <taxon>Micrococcales</taxon>
        <taxon>Microbacteriaceae</taxon>
        <taxon>Pseudoclavibacter</taxon>
    </lineage>
</organism>
<name>A0A7C8FXW0_9MICO</name>
<gene>
    <name evidence="3" type="ORF">F8O02_00275</name>
</gene>
<evidence type="ECO:0000259" key="2">
    <source>
        <dbReference type="Pfam" id="PF13625"/>
    </source>
</evidence>
<dbReference type="Pfam" id="PF13625">
    <property type="entry name" value="Helicase_C_3"/>
    <property type="match status" value="1"/>
</dbReference>
<dbReference type="InterPro" id="IPR032830">
    <property type="entry name" value="XPB/Ssl2_N"/>
</dbReference>
<feature type="region of interest" description="Disordered" evidence="1">
    <location>
        <begin position="374"/>
        <end position="403"/>
    </location>
</feature>
<dbReference type="RefSeq" id="WP_158035199.1">
    <property type="nucleotide sequence ID" value="NZ_BAAAZV010000007.1"/>
</dbReference>
<keyword evidence="4" id="KW-1185">Reference proteome</keyword>
<feature type="domain" description="Helicase XPB/Ssl2 N-terminal" evidence="2">
    <location>
        <begin position="296"/>
        <end position="374"/>
    </location>
</feature>
<protein>
    <recommendedName>
        <fullName evidence="2">Helicase XPB/Ssl2 N-terminal domain-containing protein</fullName>
    </recommendedName>
</protein>
<dbReference type="EMBL" id="WBKA01000001">
    <property type="protein sequence ID" value="KAB1633420.1"/>
    <property type="molecule type" value="Genomic_DNA"/>
</dbReference>
<dbReference type="AlphaFoldDB" id="A0A7C8FXW0"/>
<evidence type="ECO:0000313" key="4">
    <source>
        <dbReference type="Proteomes" id="UP000481339"/>
    </source>
</evidence>
<evidence type="ECO:0000256" key="1">
    <source>
        <dbReference type="SAM" id="MobiDB-lite"/>
    </source>
</evidence>
<feature type="compositionally biased region" description="Low complexity" evidence="1">
    <location>
        <begin position="376"/>
        <end position="401"/>
    </location>
</feature>